<evidence type="ECO:0000259" key="2">
    <source>
        <dbReference type="Pfam" id="PF12885"/>
    </source>
</evidence>
<organism evidence="4 5">
    <name type="scientific">Desmophyllum pertusum</name>
    <dbReference type="NCBI Taxonomy" id="174260"/>
    <lineage>
        <taxon>Eukaryota</taxon>
        <taxon>Metazoa</taxon>
        <taxon>Cnidaria</taxon>
        <taxon>Anthozoa</taxon>
        <taxon>Hexacorallia</taxon>
        <taxon>Scleractinia</taxon>
        <taxon>Caryophylliina</taxon>
        <taxon>Caryophylliidae</taxon>
        <taxon>Desmophyllum</taxon>
    </lineage>
</organism>
<dbReference type="GO" id="GO:0008140">
    <property type="term" value="F:cAMP response element binding protein binding"/>
    <property type="evidence" value="ECO:0007669"/>
    <property type="project" value="TreeGrafter"/>
</dbReference>
<feature type="region of interest" description="Disordered" evidence="1">
    <location>
        <begin position="32"/>
        <end position="65"/>
    </location>
</feature>
<dbReference type="Proteomes" id="UP001163046">
    <property type="component" value="Unassembled WGS sequence"/>
</dbReference>
<dbReference type="InterPro" id="IPR024786">
    <property type="entry name" value="TORC"/>
</dbReference>
<sequence length="374" mass="41090">MDQGWRERRIASDSALHESVMRADVKPKEKTLPSYEVRKVRTPQSRPKSCEVPGMMYPSAEHMSQTGPSLPIAAANTGGSLPDLTNLHIPSPLQTPIDTDEQVNQVLSPTQPFPMSQRQSPIRRQPGNQQQMRKLQYTNQVPLMDPNLAPLENRLQQFQLYPQGNATNNDFSSHGNAPITTSASPTLSPTSSSPLTPLFGSFPTSPMSSFNPEFYFKPQQQQQSQQPSTLALQQQLEQFSMHRPVAVGGMFNSSMQLPFQTLLAQTPTVPGQGMPSLAHFYGPGHSRVPDLIVTGIDDDGAKSDFAKDLSTAMAHIGGDDTGEMYSSDDPFQKVVLDPLDVEGFQMLSGQDSELTDAATEDQFRMDHLGAARLH</sequence>
<feature type="domain" description="Transducer of regulated CREB activity middle" evidence="2">
    <location>
        <begin position="30"/>
        <end position="108"/>
    </location>
</feature>
<gene>
    <name evidence="4" type="primary">CRTC1_1</name>
    <name evidence="4" type="ORF">OS493_019585</name>
</gene>
<keyword evidence="5" id="KW-1185">Reference proteome</keyword>
<feature type="compositionally biased region" description="Polar residues" evidence="1">
    <location>
        <begin position="163"/>
        <end position="175"/>
    </location>
</feature>
<dbReference type="GO" id="GO:0045944">
    <property type="term" value="P:positive regulation of transcription by RNA polymerase II"/>
    <property type="evidence" value="ECO:0007669"/>
    <property type="project" value="TreeGrafter"/>
</dbReference>
<dbReference type="InterPro" id="IPR024785">
    <property type="entry name" value="TORC_C"/>
</dbReference>
<accession>A0A9W9ZEW8</accession>
<dbReference type="InterPro" id="IPR024784">
    <property type="entry name" value="TORC_M"/>
</dbReference>
<dbReference type="GO" id="GO:0005634">
    <property type="term" value="C:nucleus"/>
    <property type="evidence" value="ECO:0007669"/>
    <property type="project" value="InterPro"/>
</dbReference>
<dbReference type="AlphaFoldDB" id="A0A9W9ZEW8"/>
<evidence type="ECO:0000313" key="4">
    <source>
        <dbReference type="EMBL" id="KAJ7378894.1"/>
    </source>
</evidence>
<feature type="region of interest" description="Disordered" evidence="1">
    <location>
        <begin position="109"/>
        <end position="131"/>
    </location>
</feature>
<evidence type="ECO:0000256" key="1">
    <source>
        <dbReference type="SAM" id="MobiDB-lite"/>
    </source>
</evidence>
<evidence type="ECO:0000259" key="3">
    <source>
        <dbReference type="Pfam" id="PF12886"/>
    </source>
</evidence>
<feature type="domain" description="Transducer of regulated CREB activity C-terminal" evidence="3">
    <location>
        <begin position="289"/>
        <end position="368"/>
    </location>
</feature>
<dbReference type="GO" id="GO:0005737">
    <property type="term" value="C:cytoplasm"/>
    <property type="evidence" value="ECO:0007669"/>
    <property type="project" value="InterPro"/>
</dbReference>
<dbReference type="PANTHER" id="PTHR13589">
    <property type="entry name" value="CREB-REGULATED TRANSCRIPTION COACTIVATOR"/>
    <property type="match status" value="1"/>
</dbReference>
<dbReference type="Pfam" id="PF12885">
    <property type="entry name" value="TORC_M"/>
    <property type="match status" value="1"/>
</dbReference>
<feature type="compositionally biased region" description="Low complexity" evidence="1">
    <location>
        <begin position="178"/>
        <end position="198"/>
    </location>
</feature>
<dbReference type="PANTHER" id="PTHR13589:SF15">
    <property type="entry name" value="CREB-REGULATED TRANSCRIPTION COACTIVATOR, ISOFORM B"/>
    <property type="match status" value="1"/>
</dbReference>
<comment type="caution">
    <text evidence="4">The sequence shown here is derived from an EMBL/GenBank/DDBJ whole genome shotgun (WGS) entry which is preliminary data.</text>
</comment>
<feature type="region of interest" description="Disordered" evidence="1">
    <location>
        <begin position="163"/>
        <end position="203"/>
    </location>
</feature>
<dbReference type="OrthoDB" id="8947034at2759"/>
<proteinExistence type="predicted"/>
<name>A0A9W9ZEW8_9CNID</name>
<dbReference type="EMBL" id="MU826361">
    <property type="protein sequence ID" value="KAJ7378894.1"/>
    <property type="molecule type" value="Genomic_DNA"/>
</dbReference>
<evidence type="ECO:0000313" key="5">
    <source>
        <dbReference type="Proteomes" id="UP001163046"/>
    </source>
</evidence>
<reference evidence="4" key="1">
    <citation type="submission" date="2023-01" db="EMBL/GenBank/DDBJ databases">
        <title>Genome assembly of the deep-sea coral Lophelia pertusa.</title>
        <authorList>
            <person name="Herrera S."/>
            <person name="Cordes E."/>
        </authorList>
    </citation>
    <scope>NUCLEOTIDE SEQUENCE</scope>
    <source>
        <strain evidence="4">USNM1676648</strain>
        <tissue evidence="4">Polyp</tissue>
    </source>
</reference>
<protein>
    <submittedName>
        <fullName evidence="4">CREB-regulated transcription coactivator 1</fullName>
    </submittedName>
</protein>
<dbReference type="Pfam" id="PF12886">
    <property type="entry name" value="TORC_C"/>
    <property type="match status" value="1"/>
</dbReference>